<dbReference type="PANTHER" id="PTHR45615:SF80">
    <property type="entry name" value="GRIP DOMAIN-CONTAINING PROTEIN"/>
    <property type="match status" value="1"/>
</dbReference>
<gene>
    <name evidence="2" type="ORF">L211DRAFT_867337</name>
</gene>
<feature type="region of interest" description="Disordered" evidence="1">
    <location>
        <begin position="746"/>
        <end position="776"/>
    </location>
</feature>
<evidence type="ECO:0000313" key="2">
    <source>
        <dbReference type="EMBL" id="RPB25362.1"/>
    </source>
</evidence>
<dbReference type="InParanoid" id="A0A3N4LW03"/>
<feature type="region of interest" description="Disordered" evidence="1">
    <location>
        <begin position="613"/>
        <end position="639"/>
    </location>
</feature>
<feature type="compositionally biased region" description="Polar residues" evidence="1">
    <location>
        <begin position="203"/>
        <end position="217"/>
    </location>
</feature>
<feature type="region of interest" description="Disordered" evidence="1">
    <location>
        <begin position="122"/>
        <end position="167"/>
    </location>
</feature>
<feature type="compositionally biased region" description="Polar residues" evidence="1">
    <location>
        <begin position="296"/>
        <end position="318"/>
    </location>
</feature>
<feature type="compositionally biased region" description="Acidic residues" evidence="1">
    <location>
        <begin position="80"/>
        <end position="101"/>
    </location>
</feature>
<feature type="region of interest" description="Disordered" evidence="1">
    <location>
        <begin position="655"/>
        <end position="704"/>
    </location>
</feature>
<feature type="compositionally biased region" description="Polar residues" evidence="1">
    <location>
        <begin position="18"/>
        <end position="30"/>
    </location>
</feature>
<feature type="compositionally biased region" description="Low complexity" evidence="1">
    <location>
        <begin position="223"/>
        <end position="248"/>
    </location>
</feature>
<dbReference type="Proteomes" id="UP000267821">
    <property type="component" value="Unassembled WGS sequence"/>
</dbReference>
<feature type="region of interest" description="Disordered" evidence="1">
    <location>
        <begin position="282"/>
        <end position="348"/>
    </location>
</feature>
<feature type="compositionally biased region" description="Basic and acidic residues" evidence="1">
    <location>
        <begin position="469"/>
        <end position="493"/>
    </location>
</feature>
<reference evidence="2 3" key="1">
    <citation type="journal article" date="2018" name="Nat. Ecol. Evol.">
        <title>Pezizomycetes genomes reveal the molecular basis of ectomycorrhizal truffle lifestyle.</title>
        <authorList>
            <person name="Murat C."/>
            <person name="Payen T."/>
            <person name="Noel B."/>
            <person name="Kuo A."/>
            <person name="Morin E."/>
            <person name="Chen J."/>
            <person name="Kohler A."/>
            <person name="Krizsan K."/>
            <person name="Balestrini R."/>
            <person name="Da Silva C."/>
            <person name="Montanini B."/>
            <person name="Hainaut M."/>
            <person name="Levati E."/>
            <person name="Barry K.W."/>
            <person name="Belfiori B."/>
            <person name="Cichocki N."/>
            <person name="Clum A."/>
            <person name="Dockter R.B."/>
            <person name="Fauchery L."/>
            <person name="Guy J."/>
            <person name="Iotti M."/>
            <person name="Le Tacon F."/>
            <person name="Lindquist E.A."/>
            <person name="Lipzen A."/>
            <person name="Malagnac F."/>
            <person name="Mello A."/>
            <person name="Molinier V."/>
            <person name="Miyauchi S."/>
            <person name="Poulain J."/>
            <person name="Riccioni C."/>
            <person name="Rubini A."/>
            <person name="Sitrit Y."/>
            <person name="Splivallo R."/>
            <person name="Traeger S."/>
            <person name="Wang M."/>
            <person name="Zifcakova L."/>
            <person name="Wipf D."/>
            <person name="Zambonelli A."/>
            <person name="Paolocci F."/>
            <person name="Nowrousian M."/>
            <person name="Ottonello S."/>
            <person name="Baldrian P."/>
            <person name="Spatafora J.W."/>
            <person name="Henrissat B."/>
            <person name="Nagy L.G."/>
            <person name="Aury J.M."/>
            <person name="Wincker P."/>
            <person name="Grigoriev I.V."/>
            <person name="Bonfante P."/>
            <person name="Martin F.M."/>
        </authorList>
    </citation>
    <scope>NUCLEOTIDE SEQUENCE [LARGE SCALE GENOMIC DNA]</scope>
    <source>
        <strain evidence="2 3">ATCC MYA-4762</strain>
    </source>
</reference>
<proteinExistence type="predicted"/>
<feature type="compositionally biased region" description="Acidic residues" evidence="1">
    <location>
        <begin position="152"/>
        <end position="162"/>
    </location>
</feature>
<feature type="region of interest" description="Disordered" evidence="1">
    <location>
        <begin position="201"/>
        <end position="258"/>
    </location>
</feature>
<dbReference type="Pfam" id="PF12709">
    <property type="entry name" value="Fungal_TACC"/>
    <property type="match status" value="1"/>
</dbReference>
<protein>
    <submittedName>
        <fullName evidence="2">Uncharacterized protein</fullName>
    </submittedName>
</protein>
<evidence type="ECO:0000256" key="1">
    <source>
        <dbReference type="SAM" id="MobiDB-lite"/>
    </source>
</evidence>
<keyword evidence="3" id="KW-1185">Reference proteome</keyword>
<dbReference type="Gene3D" id="1.20.5.1700">
    <property type="match status" value="1"/>
</dbReference>
<feature type="compositionally biased region" description="Acidic residues" evidence="1">
    <location>
        <begin position="60"/>
        <end position="70"/>
    </location>
</feature>
<feature type="compositionally biased region" description="Low complexity" evidence="1">
    <location>
        <begin position="134"/>
        <end position="151"/>
    </location>
</feature>
<feature type="compositionally biased region" description="Low complexity" evidence="1">
    <location>
        <begin position="685"/>
        <end position="698"/>
    </location>
</feature>
<feature type="region of interest" description="Disordered" evidence="1">
    <location>
        <begin position="1"/>
        <end position="101"/>
    </location>
</feature>
<name>A0A3N4LW03_9PEZI</name>
<feature type="compositionally biased region" description="Basic and acidic residues" evidence="1">
    <location>
        <begin position="763"/>
        <end position="776"/>
    </location>
</feature>
<dbReference type="OrthoDB" id="5367584at2759"/>
<dbReference type="PANTHER" id="PTHR45615">
    <property type="entry name" value="MYOSIN HEAVY CHAIN, NON-MUSCLE"/>
    <property type="match status" value="1"/>
</dbReference>
<feature type="region of interest" description="Disordered" evidence="1">
    <location>
        <begin position="469"/>
        <end position="507"/>
    </location>
</feature>
<accession>A0A3N4LW03</accession>
<dbReference type="AlphaFoldDB" id="A0A3N4LW03"/>
<feature type="compositionally biased region" description="Polar residues" evidence="1">
    <location>
        <begin position="44"/>
        <end position="57"/>
    </location>
</feature>
<feature type="compositionally biased region" description="Polar residues" evidence="1">
    <location>
        <begin position="122"/>
        <end position="133"/>
    </location>
</feature>
<organism evidence="2 3">
    <name type="scientific">Terfezia boudieri ATCC MYA-4762</name>
    <dbReference type="NCBI Taxonomy" id="1051890"/>
    <lineage>
        <taxon>Eukaryota</taxon>
        <taxon>Fungi</taxon>
        <taxon>Dikarya</taxon>
        <taxon>Ascomycota</taxon>
        <taxon>Pezizomycotina</taxon>
        <taxon>Pezizomycetes</taxon>
        <taxon>Pezizales</taxon>
        <taxon>Pezizaceae</taxon>
        <taxon>Terfezia</taxon>
    </lineage>
</organism>
<sequence length="776" mass="84290">MSSPAPPSSPFTPRSKRLSNSPASNHATPTRHSSFPRHVSSSSTPLSHTAPAATNPTDEFGLDDDNDDDLISTVGGGVYIDEDVDMDKEGNSDDEQDGEDVTEFSELDADMTVFANLRSNEGSTVAQAQQDVLPSSSQPSGGGVSVSTGIIEEGEGDDDNDTGTEIMDQETGMSPVQHFATLGNGEAANASQSAIMLPIRSYQRPQTPIRSSITDSPTPRAPSSMARLSRTSSRSSIFSMISPSSPSRHAANSSIRPFQERDQSTQLLIDDFTAQFNAVNQPPEQRQTPNHHAHSSRGSISDLFSPQPLKSRSATTETPIRRSTAGTPDNNRFFIDFDIPPPPTPRSIPSVTLREVEKLKSGFLTQFGELKAQLSGKDAEVLNLRESLREAESRCGDLREEVETLEQGKADVEGILAKFRAQAQAQFEEARREWDEERERVVTDANEAREKFEAEIEMVRVQFGEMERMSNEAREKEERMRQELEATKKEMEIVRSNTPAPAYTPIDPIANRQAPCANCANGGGGASGGASKEEVDRIAKELHVLYKQKHETKVAALKKSYEQRWEKKVKALESEIETLKATPPQTQPAKTITEVEKLNSKIQALTQELEDVKAQNENKKGENKQLKEQVQKERREKGELVGAVEEMLALQMQTLSEAVTAAEEERHETRSTQKTNPRPQPQPVPSAGAAPSRSSGLAKPGTLKVKDVKKLEKGWEGVRRRASGIGITALGETGGVTGIAAPRAGASGLAAPRAGGASALRGGIERMGRGAGPTKE</sequence>
<dbReference type="EMBL" id="ML121538">
    <property type="protein sequence ID" value="RPB25362.1"/>
    <property type="molecule type" value="Genomic_DNA"/>
</dbReference>
<feature type="compositionally biased region" description="Low complexity" evidence="1">
    <location>
        <begin position="31"/>
        <end position="43"/>
    </location>
</feature>
<dbReference type="InterPro" id="IPR024312">
    <property type="entry name" value="TACC_fungi"/>
</dbReference>
<feature type="compositionally biased region" description="Low complexity" evidence="1">
    <location>
        <begin position="746"/>
        <end position="762"/>
    </location>
</feature>
<dbReference type="STRING" id="1051890.A0A3N4LW03"/>
<feature type="compositionally biased region" description="Pro residues" evidence="1">
    <location>
        <begin position="1"/>
        <end position="10"/>
    </location>
</feature>
<evidence type="ECO:0000313" key="3">
    <source>
        <dbReference type="Proteomes" id="UP000267821"/>
    </source>
</evidence>